<keyword evidence="1" id="KW-1133">Transmembrane helix</keyword>
<feature type="transmembrane region" description="Helical" evidence="1">
    <location>
        <begin position="131"/>
        <end position="155"/>
    </location>
</feature>
<sequence>MRTYPENSKELEKKHNFSFPVSKQKLESIRSNIILRHDIAFLFLKSRILNSLKKQGLFENELLLDSFLDKKINTNDRLRIYNTIKNQLPLPVKEHEKLALYYLLLLGCFLFPWITYLVIASKEEIYMLFSFAYPKLFVVLFLIGVLIVTGFDYLFGHYLKNEKPPIDTSTLTVREFICNLIGKNRADIKDKFEIIFKDDLENLK</sequence>
<proteinExistence type="predicted"/>
<dbReference type="Proteomes" id="UP001497602">
    <property type="component" value="Unassembled WGS sequence"/>
</dbReference>
<accession>A0ABP1F4A2</accession>
<gene>
    <name evidence="2" type="ORF">T190115A13A_140038</name>
</gene>
<feature type="transmembrane region" description="Helical" evidence="1">
    <location>
        <begin position="99"/>
        <end position="119"/>
    </location>
</feature>
<dbReference type="EMBL" id="CAXJRC010000005">
    <property type="protein sequence ID" value="CAL2105271.1"/>
    <property type="molecule type" value="Genomic_DNA"/>
</dbReference>
<evidence type="ECO:0000313" key="3">
    <source>
        <dbReference type="Proteomes" id="UP001497602"/>
    </source>
</evidence>
<evidence type="ECO:0000256" key="1">
    <source>
        <dbReference type="SAM" id="Phobius"/>
    </source>
</evidence>
<keyword evidence="1" id="KW-0812">Transmembrane</keyword>
<organism evidence="2 3">
    <name type="scientific">Tenacibaculum vairaonense</name>
    <dbReference type="NCBI Taxonomy" id="3137860"/>
    <lineage>
        <taxon>Bacteria</taxon>
        <taxon>Pseudomonadati</taxon>
        <taxon>Bacteroidota</taxon>
        <taxon>Flavobacteriia</taxon>
        <taxon>Flavobacteriales</taxon>
        <taxon>Flavobacteriaceae</taxon>
        <taxon>Tenacibaculum</taxon>
    </lineage>
</organism>
<comment type="caution">
    <text evidence="2">The sequence shown here is derived from an EMBL/GenBank/DDBJ whole genome shotgun (WGS) entry which is preliminary data.</text>
</comment>
<protein>
    <submittedName>
        <fullName evidence="2">Uncharacterized protein</fullName>
    </submittedName>
</protein>
<dbReference type="RefSeq" id="WP_348737121.1">
    <property type="nucleotide sequence ID" value="NZ_CAXJRC010000005.1"/>
</dbReference>
<reference evidence="2 3" key="1">
    <citation type="submission" date="2024-05" db="EMBL/GenBank/DDBJ databases">
        <authorList>
            <person name="Duchaud E."/>
        </authorList>
    </citation>
    <scope>NUCLEOTIDE SEQUENCE [LARGE SCALE GENOMIC DNA]</scope>
    <source>
        <strain evidence="2">Ena-SAMPLE-TAB-13-05-2024-13:56:06:370-140305</strain>
    </source>
</reference>
<name>A0ABP1F4A2_9FLAO</name>
<keyword evidence="3" id="KW-1185">Reference proteome</keyword>
<keyword evidence="1" id="KW-0472">Membrane</keyword>
<evidence type="ECO:0000313" key="2">
    <source>
        <dbReference type="EMBL" id="CAL2105271.1"/>
    </source>
</evidence>